<dbReference type="Gene3D" id="1.20.120.20">
    <property type="entry name" value="Apolipoprotein"/>
    <property type="match status" value="1"/>
</dbReference>
<dbReference type="RefSeq" id="WP_379270137.1">
    <property type="nucleotide sequence ID" value="NZ_JBHUGT010000020.1"/>
</dbReference>
<dbReference type="EMBL" id="JBHUMY010000004">
    <property type="protein sequence ID" value="MFD2659443.1"/>
    <property type="molecule type" value="Genomic_DNA"/>
</dbReference>
<comment type="caution">
    <text evidence="1">The sequence shown here is derived from an EMBL/GenBank/DDBJ whole genome shotgun (WGS) entry which is preliminary data.</text>
</comment>
<proteinExistence type="predicted"/>
<organism evidence="1 2">
    <name type="scientific">Paenibacillus thailandensis</name>
    <dbReference type="NCBI Taxonomy" id="393250"/>
    <lineage>
        <taxon>Bacteria</taxon>
        <taxon>Bacillati</taxon>
        <taxon>Bacillota</taxon>
        <taxon>Bacilli</taxon>
        <taxon>Bacillales</taxon>
        <taxon>Paenibacillaceae</taxon>
        <taxon>Paenibacillus</taxon>
    </lineage>
</organism>
<evidence type="ECO:0000313" key="2">
    <source>
        <dbReference type="Proteomes" id="UP001597493"/>
    </source>
</evidence>
<name>A0ABW5QSN6_9BACL</name>
<evidence type="ECO:0000313" key="1">
    <source>
        <dbReference type="EMBL" id="MFD2659443.1"/>
    </source>
</evidence>
<protein>
    <submittedName>
        <fullName evidence="1">Uncharacterized protein</fullName>
    </submittedName>
</protein>
<accession>A0ABW5QSN6</accession>
<dbReference type="Proteomes" id="UP001597493">
    <property type="component" value="Unassembled WGS sequence"/>
</dbReference>
<sequence>MALTIEELQILISAETASLKRELAAVKKQLSSMDDGLKQSTRNINKELNNVKRDVASFGVELKNTASTLKNAFMGLVGAIGTLGLNAALQDAIKYESAIGTLNLQLGEAADSFFAWGDANREALGMSRLVFAQFAAQYATMERNFASSKAQLATFTQDLLKASTIIQSRTGRSLADVNERILSGLRGETDAIEDLGIQISVSMIESTKAFRDFANGRSWDQIDFKTQGLIRHFAILEQASALYGTQLVDNTAVRQARFIAQLENMRLSLGQVFQPIYNAVLPALTAFSQAIADALGWLANLSQALFGTSFEATAQAATQASNAVSSIGSGATNAAKETADAAKAMTGALAGFDEINSISKATGATAGGTAGGVGAGLVTDVNKALKETDDGTQGISEKFQKMAEEIKSFLDRIFPQEARDRIKNGIEKVREAFDNLLDSIKEVADNPAIERLLEFFSWKHTGTITGVAYAAAGALNVLAGVIKGFDGITSGNFEQFFEGGETAISGFYDIINGVVYLINSDWGDAMANFKGRLSEAWQQIKADITAYGDPTKLEFTDFVYFIRDKAAETWGDVMEATGNWWGDIRSRLQEIWGNIRDDAATRWTEIGITLQVAWEMFLTFIQWDRMTERASQVWQEIRTGAATGWSQIQTTVSEWWNGLQTHVTWDNVVTRVSTVWGNIRTGATEAWGNIQSDISGLWNNIVSVVTDEHRFDDFITYIRTTFTTAWRTSWEGVGDTLGEVWDGFIDVIRRPVNRVIDLINEFLDSLDRLSVDVPAIPGITDGFSFGFDVPNIPKLANGGITDVNSPFLAMIGDNKTQREVVAPLGDLQNMITSAVGTAMLSVMQLTGGNSNTNQPTEAIFNIDGTTFARAFLPSLVREMNRQGMRIITS</sequence>
<gene>
    <name evidence="1" type="ORF">ACFSW5_04090</name>
</gene>
<keyword evidence="2" id="KW-1185">Reference proteome</keyword>
<reference evidence="2" key="1">
    <citation type="journal article" date="2019" name="Int. J. Syst. Evol. Microbiol.">
        <title>The Global Catalogue of Microorganisms (GCM) 10K type strain sequencing project: providing services to taxonomists for standard genome sequencing and annotation.</title>
        <authorList>
            <consortium name="The Broad Institute Genomics Platform"/>
            <consortium name="The Broad Institute Genome Sequencing Center for Infectious Disease"/>
            <person name="Wu L."/>
            <person name="Ma J."/>
        </authorList>
    </citation>
    <scope>NUCLEOTIDE SEQUENCE [LARGE SCALE GENOMIC DNA]</scope>
    <source>
        <strain evidence="2">TISTR 1827</strain>
    </source>
</reference>